<evidence type="ECO:0000256" key="4">
    <source>
        <dbReference type="ARBA" id="ARBA00023014"/>
    </source>
</evidence>
<feature type="transmembrane region" description="Helical" evidence="5">
    <location>
        <begin position="166"/>
        <end position="188"/>
    </location>
</feature>
<dbReference type="Pfam" id="PF03599">
    <property type="entry name" value="CdhD"/>
    <property type="match status" value="1"/>
</dbReference>
<keyword evidence="5" id="KW-1133">Transmembrane helix</keyword>
<organism evidence="7">
    <name type="scientific">hydrothermal vent metagenome</name>
    <dbReference type="NCBI Taxonomy" id="652676"/>
    <lineage>
        <taxon>unclassified sequences</taxon>
        <taxon>metagenomes</taxon>
        <taxon>ecological metagenomes</taxon>
    </lineage>
</organism>
<dbReference type="AlphaFoldDB" id="A0A3B0W0R1"/>
<dbReference type="Pfam" id="PF13237">
    <property type="entry name" value="Fer4_10"/>
    <property type="match status" value="1"/>
</dbReference>
<dbReference type="InterPro" id="IPR017900">
    <property type="entry name" value="4Fe4S_Fe_S_CS"/>
</dbReference>
<dbReference type="Gene3D" id="3.30.70.20">
    <property type="match status" value="1"/>
</dbReference>
<evidence type="ECO:0000259" key="6">
    <source>
        <dbReference type="PROSITE" id="PS51379"/>
    </source>
</evidence>
<proteinExistence type="predicted"/>
<accession>A0A3B0W0R1</accession>
<feature type="transmembrane region" description="Helical" evidence="5">
    <location>
        <begin position="194"/>
        <end position="214"/>
    </location>
</feature>
<dbReference type="EMBL" id="UOEX01000204">
    <property type="protein sequence ID" value="VAW37204.1"/>
    <property type="molecule type" value="Genomic_DNA"/>
</dbReference>
<reference evidence="7" key="1">
    <citation type="submission" date="2018-06" db="EMBL/GenBank/DDBJ databases">
        <authorList>
            <person name="Zhirakovskaya E."/>
        </authorList>
    </citation>
    <scope>NUCLEOTIDE SEQUENCE</scope>
</reference>
<keyword evidence="5" id="KW-0812">Transmembrane</keyword>
<dbReference type="PROSITE" id="PS00198">
    <property type="entry name" value="4FE4S_FER_1"/>
    <property type="match status" value="2"/>
</dbReference>
<gene>
    <name evidence="7" type="ORF">MNBD_DELTA03-652</name>
</gene>
<keyword evidence="1" id="KW-0004">4Fe-4S</keyword>
<keyword evidence="4" id="KW-0411">Iron-sulfur</keyword>
<dbReference type="NCBIfam" id="NF043039">
    <property type="entry name" value="HgcAB_like"/>
    <property type="match status" value="1"/>
</dbReference>
<evidence type="ECO:0000256" key="5">
    <source>
        <dbReference type="SAM" id="Phobius"/>
    </source>
</evidence>
<evidence type="ECO:0000256" key="1">
    <source>
        <dbReference type="ARBA" id="ARBA00022485"/>
    </source>
</evidence>
<dbReference type="InterPro" id="IPR016041">
    <property type="entry name" value="Ac-CoA_synth_d_su_TIM-brl"/>
</dbReference>
<evidence type="ECO:0000256" key="3">
    <source>
        <dbReference type="ARBA" id="ARBA00023004"/>
    </source>
</evidence>
<keyword evidence="5" id="KW-0472">Membrane</keyword>
<dbReference type="InterPro" id="IPR050003">
    <property type="entry name" value="HgcAB-like"/>
</dbReference>
<dbReference type="Gene3D" id="3.40.50.11600">
    <property type="match status" value="1"/>
</dbReference>
<dbReference type="InterPro" id="IPR017896">
    <property type="entry name" value="4Fe4S_Fe-S-bd"/>
</dbReference>
<protein>
    <recommendedName>
        <fullName evidence="6">4Fe-4S ferredoxin-type domain-containing protein</fullName>
    </recommendedName>
</protein>
<dbReference type="PROSITE" id="PS51379">
    <property type="entry name" value="4FE4S_FER_2"/>
    <property type="match status" value="2"/>
</dbReference>
<dbReference type="GO" id="GO:0051539">
    <property type="term" value="F:4 iron, 4 sulfur cluster binding"/>
    <property type="evidence" value="ECO:0007669"/>
    <property type="project" value="UniProtKB-KW"/>
</dbReference>
<evidence type="ECO:0000256" key="2">
    <source>
        <dbReference type="ARBA" id="ARBA00022723"/>
    </source>
</evidence>
<evidence type="ECO:0000313" key="7">
    <source>
        <dbReference type="EMBL" id="VAW37204.1"/>
    </source>
</evidence>
<name>A0A3B0W0R1_9ZZZZ</name>
<feature type="domain" description="4Fe-4S ferredoxin-type" evidence="6">
    <location>
        <begin position="290"/>
        <end position="319"/>
    </location>
</feature>
<feature type="transmembrane region" description="Helical" evidence="5">
    <location>
        <begin position="250"/>
        <end position="267"/>
    </location>
</feature>
<keyword evidence="2" id="KW-0479">Metal-binding</keyword>
<dbReference type="PANTHER" id="PTHR43687">
    <property type="entry name" value="ADENYLYLSULFATE REDUCTASE, BETA SUBUNIT"/>
    <property type="match status" value="1"/>
</dbReference>
<feature type="transmembrane region" description="Helical" evidence="5">
    <location>
        <begin position="226"/>
        <end position="244"/>
    </location>
</feature>
<dbReference type="GO" id="GO:0046872">
    <property type="term" value="F:metal ion binding"/>
    <property type="evidence" value="ECO:0007669"/>
    <property type="project" value="UniProtKB-KW"/>
</dbReference>
<dbReference type="InterPro" id="IPR050572">
    <property type="entry name" value="Fe-S_Ferredoxin"/>
</dbReference>
<dbReference type="SUPFAM" id="SSF54862">
    <property type="entry name" value="4Fe-4S ferredoxins"/>
    <property type="match status" value="1"/>
</dbReference>
<feature type="domain" description="4Fe-4S ferredoxin-type" evidence="6">
    <location>
        <begin position="322"/>
        <end position="351"/>
    </location>
</feature>
<dbReference type="PANTHER" id="PTHR43687:SF1">
    <property type="entry name" value="FERREDOXIN III"/>
    <property type="match status" value="1"/>
</dbReference>
<keyword evidence="3" id="KW-0408">Iron</keyword>
<sequence>MVNIVNTIKDFWFLFGRLFPFPVRPGLRRIGSPDKNAPVLITANFELTVRMVMETLKRDGVNAWLLVANTKGINVWCAAGGDHFSTDTVIAALKSSKIEKMVAHRRLILPQLCASGVNVHSLKKRSGWQGRFGPVDIKHLAAWLGSGRPNPPPEHRQVLFPLKDRLIMGTNLGFNNLLFAILPLLLVSWWLPGFWWKSTLLIFAGSILNCAFVFKLPGRPGLQKGLAAGVIAAAVFTVIAVLSLHLNTLALSGWLIWIIVICAYLGYDTPSWSPLWRTDMKELLLGEKSTEVSINPEKCIGCGLCRNVCPAGVFGRDLLSGKSLVLHMERCQACGACAENCPAAAIETNFEGGICSCPTCQILNKLKK</sequence>